<dbReference type="InterPro" id="IPR004046">
    <property type="entry name" value="GST_C"/>
</dbReference>
<evidence type="ECO:0000313" key="6">
    <source>
        <dbReference type="Proteomes" id="UP001320898"/>
    </source>
</evidence>
<dbReference type="InterPro" id="IPR010987">
    <property type="entry name" value="Glutathione-S-Trfase_C-like"/>
</dbReference>
<comment type="similarity">
    <text evidence="1">Belongs to the GST superfamily.</text>
</comment>
<dbReference type="FunFam" id="3.40.30.10:FF:000039">
    <property type="entry name" value="Glutathione S-transferase domain"/>
    <property type="match status" value="1"/>
</dbReference>
<proteinExistence type="inferred from homology"/>
<dbReference type="SUPFAM" id="SSF47616">
    <property type="entry name" value="GST C-terminal domain-like"/>
    <property type="match status" value="1"/>
</dbReference>
<dbReference type="InterPro" id="IPR036249">
    <property type="entry name" value="Thioredoxin-like_sf"/>
</dbReference>
<dbReference type="InterPro" id="IPR040079">
    <property type="entry name" value="Glutathione_S-Trfase"/>
</dbReference>
<dbReference type="InterPro" id="IPR004045">
    <property type="entry name" value="Glutathione_S-Trfase_N"/>
</dbReference>
<evidence type="ECO:0000256" key="2">
    <source>
        <dbReference type="ARBA" id="ARBA00022679"/>
    </source>
</evidence>
<keyword evidence="2" id="KW-0808">Transferase</keyword>
<comment type="caution">
    <text evidence="5">The sequence shown here is derived from an EMBL/GenBank/DDBJ whole genome shotgun (WGS) entry which is preliminary data.</text>
</comment>
<dbReference type="Proteomes" id="UP001320898">
    <property type="component" value="Unassembled WGS sequence"/>
</dbReference>
<organism evidence="5 6">
    <name type="scientific">Microbaculum marinisediminis</name>
    <dbReference type="NCBI Taxonomy" id="2931392"/>
    <lineage>
        <taxon>Bacteria</taxon>
        <taxon>Pseudomonadati</taxon>
        <taxon>Pseudomonadota</taxon>
        <taxon>Alphaproteobacteria</taxon>
        <taxon>Hyphomicrobiales</taxon>
        <taxon>Tepidamorphaceae</taxon>
        <taxon>Microbaculum</taxon>
    </lineage>
</organism>
<gene>
    <name evidence="5" type="ORF">MUB46_08765</name>
</gene>
<dbReference type="Pfam" id="PF00043">
    <property type="entry name" value="GST_C"/>
    <property type="match status" value="1"/>
</dbReference>
<evidence type="ECO:0000256" key="1">
    <source>
        <dbReference type="ARBA" id="ARBA00007409"/>
    </source>
</evidence>
<dbReference type="PANTHER" id="PTHR44051">
    <property type="entry name" value="GLUTATHIONE S-TRANSFERASE-RELATED"/>
    <property type="match status" value="1"/>
</dbReference>
<dbReference type="SUPFAM" id="SSF52833">
    <property type="entry name" value="Thioredoxin-like"/>
    <property type="match status" value="1"/>
</dbReference>
<dbReference type="Pfam" id="PF13409">
    <property type="entry name" value="GST_N_2"/>
    <property type="match status" value="1"/>
</dbReference>
<dbReference type="PROSITE" id="PS50404">
    <property type="entry name" value="GST_NTER"/>
    <property type="match status" value="1"/>
</dbReference>
<name>A0AAW5QVL6_9HYPH</name>
<dbReference type="CDD" id="cd03047">
    <property type="entry name" value="GST_N_2"/>
    <property type="match status" value="1"/>
</dbReference>
<sequence length="206" mass="22940">MLEIWGRTNSINVQKVMWTVGEIGLAHVRHDAGGAYGVVDTEDYAALNPNRLVPTIRDGDVVLWESHVIVRYLAAKYDDGGLWPTDPAVRANADRWMDWTASTLNAPMRTVFWGLIRTPVEQRDDAAIKAGVIALGRAFILLDAALEGRDHVAGERLTMGDIPVGCATYRYFGLDIKRPDLPNVETWYAGLAERPAFREHVMLPLT</sequence>
<keyword evidence="6" id="KW-1185">Reference proteome</keyword>
<dbReference type="EMBL" id="JALIDZ010000003">
    <property type="protein sequence ID" value="MCT8971942.1"/>
    <property type="molecule type" value="Genomic_DNA"/>
</dbReference>
<evidence type="ECO:0000313" key="5">
    <source>
        <dbReference type="EMBL" id="MCT8971942.1"/>
    </source>
</evidence>
<accession>A0AAW5QVL6</accession>
<dbReference type="PANTHER" id="PTHR44051:SF19">
    <property type="entry name" value="DISULFIDE-BOND OXIDOREDUCTASE YFCG"/>
    <property type="match status" value="1"/>
</dbReference>
<dbReference type="AlphaFoldDB" id="A0AAW5QVL6"/>
<dbReference type="CDD" id="cd03180">
    <property type="entry name" value="GST_C_2"/>
    <property type="match status" value="1"/>
</dbReference>
<dbReference type="Gene3D" id="1.20.1050.10">
    <property type="match status" value="1"/>
</dbReference>
<dbReference type="SFLD" id="SFLDG01150">
    <property type="entry name" value="Main.1:_Beta-like"/>
    <property type="match status" value="1"/>
</dbReference>
<evidence type="ECO:0000259" key="4">
    <source>
        <dbReference type="PROSITE" id="PS50405"/>
    </source>
</evidence>
<dbReference type="InterPro" id="IPR036282">
    <property type="entry name" value="Glutathione-S-Trfase_C_sf"/>
</dbReference>
<feature type="domain" description="GST N-terminal" evidence="3">
    <location>
        <begin position="1"/>
        <end position="81"/>
    </location>
</feature>
<evidence type="ECO:0000259" key="3">
    <source>
        <dbReference type="PROSITE" id="PS50404"/>
    </source>
</evidence>
<dbReference type="GO" id="GO:0016740">
    <property type="term" value="F:transferase activity"/>
    <property type="evidence" value="ECO:0007669"/>
    <property type="project" value="UniProtKB-KW"/>
</dbReference>
<dbReference type="Gene3D" id="3.40.30.10">
    <property type="entry name" value="Glutaredoxin"/>
    <property type="match status" value="1"/>
</dbReference>
<protein>
    <submittedName>
        <fullName evidence="5">Glutathione S-transferase</fullName>
    </submittedName>
</protein>
<feature type="domain" description="GST C-terminal" evidence="4">
    <location>
        <begin position="86"/>
        <end position="206"/>
    </location>
</feature>
<dbReference type="SFLD" id="SFLDS00019">
    <property type="entry name" value="Glutathione_Transferase_(cytos"/>
    <property type="match status" value="1"/>
</dbReference>
<dbReference type="RefSeq" id="WP_261615502.1">
    <property type="nucleotide sequence ID" value="NZ_JALIDZ010000003.1"/>
</dbReference>
<dbReference type="PROSITE" id="PS50405">
    <property type="entry name" value="GST_CTER"/>
    <property type="match status" value="1"/>
</dbReference>
<dbReference type="SFLD" id="SFLDG00358">
    <property type="entry name" value="Main_(cytGST)"/>
    <property type="match status" value="1"/>
</dbReference>
<reference evidence="5 6" key="1">
    <citation type="submission" date="2022-04" db="EMBL/GenBank/DDBJ databases">
        <authorList>
            <person name="Ye Y.-Q."/>
            <person name="Du Z.-J."/>
        </authorList>
    </citation>
    <scope>NUCLEOTIDE SEQUENCE [LARGE SCALE GENOMIC DNA]</scope>
    <source>
        <strain evidence="5 6">A6E488</strain>
    </source>
</reference>